<dbReference type="Pfam" id="PF07411">
    <property type="entry name" value="DUF1508"/>
    <property type="match status" value="2"/>
</dbReference>
<dbReference type="PATRIC" id="fig|1457173.3.peg.605"/>
<dbReference type="EMBL" id="JBOK01000003">
    <property type="protein sequence ID" value="EXU81207.1"/>
    <property type="molecule type" value="Genomic_DNA"/>
</dbReference>
<accession>A0A014QDG6</accession>
<dbReference type="InterPro" id="IPR036913">
    <property type="entry name" value="YegP-like_sf"/>
</dbReference>
<comment type="caution">
    <text evidence="2">The sequence shown here is derived from an EMBL/GenBank/DDBJ whole genome shotgun (WGS) entry which is preliminary data.</text>
</comment>
<sequence>MAGKYVLKKAKNGKFFFNLHASNGQPILSSEMYESRGGALSGIDSVRKNGVLETSFDRLIAKDGSPYFTLKAANGHIVGHSEMYSSVAARDNGIASVMKNAADAALDDQSAVS</sequence>
<dbReference type="Proteomes" id="UP000020766">
    <property type="component" value="Unassembled WGS sequence"/>
</dbReference>
<dbReference type="STRING" id="225991.MA05_15255"/>
<dbReference type="SUPFAM" id="SSF160113">
    <property type="entry name" value="YegP-like"/>
    <property type="match status" value="2"/>
</dbReference>
<name>A0A014QDG6_9BURK</name>
<evidence type="ECO:0000313" key="3">
    <source>
        <dbReference type="Proteomes" id="UP000020766"/>
    </source>
</evidence>
<dbReference type="RefSeq" id="WP_043379545.1">
    <property type="nucleotide sequence ID" value="NZ_JBOK01000003.1"/>
</dbReference>
<dbReference type="PANTHER" id="PTHR40606">
    <property type="match status" value="1"/>
</dbReference>
<dbReference type="InterPro" id="IPR010879">
    <property type="entry name" value="DUF1508"/>
</dbReference>
<organism evidence="2 3">
    <name type="scientific">Comamonas aquatica DA1877</name>
    <dbReference type="NCBI Taxonomy" id="1457173"/>
    <lineage>
        <taxon>Bacteria</taxon>
        <taxon>Pseudomonadati</taxon>
        <taxon>Pseudomonadota</taxon>
        <taxon>Betaproteobacteria</taxon>
        <taxon>Burkholderiales</taxon>
        <taxon>Comamonadaceae</taxon>
        <taxon>Comamonas</taxon>
    </lineage>
</organism>
<keyword evidence="3" id="KW-1185">Reference proteome</keyword>
<feature type="domain" description="DUF1508" evidence="1">
    <location>
        <begin position="10"/>
        <end position="51"/>
    </location>
</feature>
<reference evidence="2 3" key="1">
    <citation type="submission" date="2014-01" db="EMBL/GenBank/DDBJ databases">
        <title>Interspecies Systems Biology Uncovers Metabolites Affecting C. elegans Gene Expression and Life History Traits.</title>
        <authorList>
            <person name="Watson E."/>
            <person name="Macneil L.T."/>
            <person name="Ritter A.D."/>
            <person name="Yilmaz L.S."/>
            <person name="Rosebrock A.P."/>
            <person name="Caudy A.A."/>
            <person name="Walhout A.J."/>
        </authorList>
    </citation>
    <scope>NUCLEOTIDE SEQUENCE [LARGE SCALE GENOMIC DNA]</scope>
    <source>
        <strain evidence="2 3">DA1877</strain>
    </source>
</reference>
<dbReference type="InterPro" id="IPR051141">
    <property type="entry name" value="UPF0339_domain"/>
</dbReference>
<evidence type="ECO:0000259" key="1">
    <source>
        <dbReference type="Pfam" id="PF07411"/>
    </source>
</evidence>
<dbReference type="AlphaFoldDB" id="A0A014QDG6"/>
<gene>
    <name evidence="2" type="ORF">AX13_10410</name>
</gene>
<dbReference type="Gene3D" id="2.30.29.80">
    <property type="match status" value="1"/>
</dbReference>
<dbReference type="PANTHER" id="PTHR40606:SF1">
    <property type="entry name" value="UPF0339 PROTEIN YEGP"/>
    <property type="match status" value="1"/>
</dbReference>
<protein>
    <recommendedName>
        <fullName evidence="1">DUF1508 domain-containing protein</fullName>
    </recommendedName>
</protein>
<proteinExistence type="predicted"/>
<feature type="domain" description="DUF1508" evidence="1">
    <location>
        <begin position="61"/>
        <end position="108"/>
    </location>
</feature>
<evidence type="ECO:0000313" key="2">
    <source>
        <dbReference type="EMBL" id="EXU81207.1"/>
    </source>
</evidence>